<keyword evidence="3" id="KW-1185">Reference proteome</keyword>
<comment type="caution">
    <text evidence="2">The sequence shown here is derived from an EMBL/GenBank/DDBJ whole genome shotgun (WGS) entry which is preliminary data.</text>
</comment>
<gene>
    <name evidence="2" type="ORF">Egran_06024</name>
</gene>
<dbReference type="EMBL" id="NPHW01006003">
    <property type="protein sequence ID" value="OXV06208.1"/>
    <property type="molecule type" value="Genomic_DNA"/>
</dbReference>
<dbReference type="OrthoDB" id="4505768at2759"/>
<protein>
    <submittedName>
        <fullName evidence="2">Uncharacterized protein</fullName>
    </submittedName>
</protein>
<evidence type="ECO:0000256" key="1">
    <source>
        <dbReference type="SAM" id="MobiDB-lite"/>
    </source>
</evidence>
<name>A0A232LQC8_9EURO</name>
<reference evidence="2 3" key="1">
    <citation type="journal article" date="2015" name="Environ. Microbiol.">
        <title>Metagenome sequence of Elaphomyces granulatus from sporocarp tissue reveals Ascomycota ectomycorrhizal fingerprints of genome expansion and a Proteobacteria-rich microbiome.</title>
        <authorList>
            <person name="Quandt C.A."/>
            <person name="Kohler A."/>
            <person name="Hesse C.N."/>
            <person name="Sharpton T.J."/>
            <person name="Martin F."/>
            <person name="Spatafora J.W."/>
        </authorList>
    </citation>
    <scope>NUCLEOTIDE SEQUENCE [LARGE SCALE GENOMIC DNA]</scope>
    <source>
        <strain evidence="2 3">OSC145934</strain>
    </source>
</reference>
<proteinExistence type="predicted"/>
<sequence>MVPTTSRFKVPKSRQPSRAKEQYQQTQQGISDIFHTAELDEANPWLRRARWADYLKGLDRDRLFTSIMEPEEETDEPNEARARVIWEAMEGLIRHSQIIVSRTGHQL</sequence>
<evidence type="ECO:0000313" key="2">
    <source>
        <dbReference type="EMBL" id="OXV06208.1"/>
    </source>
</evidence>
<dbReference type="Proteomes" id="UP000243515">
    <property type="component" value="Unassembled WGS sequence"/>
</dbReference>
<feature type="region of interest" description="Disordered" evidence="1">
    <location>
        <begin position="1"/>
        <end position="27"/>
    </location>
</feature>
<dbReference type="AlphaFoldDB" id="A0A232LQC8"/>
<evidence type="ECO:0000313" key="3">
    <source>
        <dbReference type="Proteomes" id="UP000243515"/>
    </source>
</evidence>
<accession>A0A232LQC8</accession>
<organism evidence="2 3">
    <name type="scientific">Elaphomyces granulatus</name>
    <dbReference type="NCBI Taxonomy" id="519963"/>
    <lineage>
        <taxon>Eukaryota</taxon>
        <taxon>Fungi</taxon>
        <taxon>Dikarya</taxon>
        <taxon>Ascomycota</taxon>
        <taxon>Pezizomycotina</taxon>
        <taxon>Eurotiomycetes</taxon>
        <taxon>Eurotiomycetidae</taxon>
        <taxon>Eurotiales</taxon>
        <taxon>Elaphomycetaceae</taxon>
        <taxon>Elaphomyces</taxon>
    </lineage>
</organism>